<dbReference type="GeneID" id="115919059"/>
<dbReference type="AlphaFoldDB" id="A0A7M7PP72"/>
<accession>A0A7M7PP72</accession>
<reference evidence="2" key="2">
    <citation type="submission" date="2021-01" db="UniProtKB">
        <authorList>
            <consortium name="EnsemblMetazoa"/>
        </authorList>
    </citation>
    <scope>IDENTIFICATION</scope>
</reference>
<feature type="compositionally biased region" description="Polar residues" evidence="1">
    <location>
        <begin position="335"/>
        <end position="359"/>
    </location>
</feature>
<dbReference type="Proteomes" id="UP000007110">
    <property type="component" value="Unassembled WGS sequence"/>
</dbReference>
<feature type="compositionally biased region" description="Basic and acidic residues" evidence="1">
    <location>
        <begin position="44"/>
        <end position="54"/>
    </location>
</feature>
<sequence length="742" mass="81880">MARIIEGFRGGVLRNKVKAVISNFTSAIDYAKPPRQEPPVYRAGNEKQEDDKSELMMPRKGGKKGREGEKEEKNKKPEFSNDVRSFAIVLMEMMAWLKQKQVDQGLDEDVAVGYKGHILWDKPDQGSVIGARLAGEGCAKSARGVPSVFYSPHVSREMLDVEAGQLQIDDAGGVKDETDDRCGTPSPKRIYYANQAYAVDDMRSRRAMSDAGVYRKILNKRMERTNLPPRPKSGVADIPSRDNLDIQSTYVAHAKDKKAGGGSGEDDAERLIKPENGDTHGYHGSRHGGMVSDYNRNNIAGDGSSLKDNPRLAATFPRRAMMSSDILKSEKRHSLCSSDSGISSPRNSMRSTNNKCGQTKKSDAHLIELNNRVESALSDSEATRGTAVSKLRGMLDASAHSHKVSEGSTDGDSCHEDDSMMEYGPNFRNNRRRKPKQQHSCPSDTGSDDSKSDHEKSYRSRMKSCDQSDTEKETDYESDRRRGSGDGAETRSTSSLSKFYVRKKSLTPFTAGIPESLTPPCSRPVSRASSAASLLDAQDSCRAKSYYEGSKSHRKFSLGAMKHEGQVYALPNGTAYGYSHATLPKDHPSRSRCRTMDGRSMTLSRASNLHDHQVVMGRNGWGYSHFVVGGNGVRTLPQAMHNGEHFFIRTVPSGVTKHHVAYSQQLLSALPCLKVGIGQEHLLEVGDTHVAIMEWLAVIRDSDSCLNKQLLNILKACWTREPCPEANDVHCMLDNCVTEVPL</sequence>
<feature type="compositionally biased region" description="Basic and acidic residues" evidence="1">
    <location>
        <begin position="64"/>
        <end position="78"/>
    </location>
</feature>
<dbReference type="RefSeq" id="XP_030854390.1">
    <property type="nucleotide sequence ID" value="XM_030998530.1"/>
</dbReference>
<dbReference type="OrthoDB" id="10297227at2759"/>
<feature type="compositionally biased region" description="Basic and acidic residues" evidence="1">
    <location>
        <begin position="448"/>
        <end position="484"/>
    </location>
</feature>
<feature type="region of interest" description="Disordered" evidence="1">
    <location>
        <begin position="32"/>
        <end position="78"/>
    </location>
</feature>
<evidence type="ECO:0000313" key="2">
    <source>
        <dbReference type="EnsemblMetazoa" id="XP_030854390"/>
    </source>
</evidence>
<dbReference type="InParanoid" id="A0A7M7PP72"/>
<evidence type="ECO:0000256" key="1">
    <source>
        <dbReference type="SAM" id="MobiDB-lite"/>
    </source>
</evidence>
<feature type="region of interest" description="Disordered" evidence="1">
    <location>
        <begin position="399"/>
        <end position="495"/>
    </location>
</feature>
<organism evidence="2 3">
    <name type="scientific">Strongylocentrotus purpuratus</name>
    <name type="common">Purple sea urchin</name>
    <dbReference type="NCBI Taxonomy" id="7668"/>
    <lineage>
        <taxon>Eukaryota</taxon>
        <taxon>Metazoa</taxon>
        <taxon>Echinodermata</taxon>
        <taxon>Eleutherozoa</taxon>
        <taxon>Echinozoa</taxon>
        <taxon>Echinoidea</taxon>
        <taxon>Euechinoidea</taxon>
        <taxon>Echinacea</taxon>
        <taxon>Camarodonta</taxon>
        <taxon>Echinidea</taxon>
        <taxon>Strongylocentrotidae</taxon>
        <taxon>Strongylocentrotus</taxon>
    </lineage>
</organism>
<name>A0A7M7PP72_STRPU</name>
<reference evidence="3" key="1">
    <citation type="submission" date="2015-02" db="EMBL/GenBank/DDBJ databases">
        <title>Genome sequencing for Strongylocentrotus purpuratus.</title>
        <authorList>
            <person name="Murali S."/>
            <person name="Liu Y."/>
            <person name="Vee V."/>
            <person name="English A."/>
            <person name="Wang M."/>
            <person name="Skinner E."/>
            <person name="Han Y."/>
            <person name="Muzny D.M."/>
            <person name="Worley K.C."/>
            <person name="Gibbs R.A."/>
        </authorList>
    </citation>
    <scope>NUCLEOTIDE SEQUENCE</scope>
</reference>
<dbReference type="EnsemblMetazoa" id="XM_030998530">
    <property type="protein sequence ID" value="XP_030854390"/>
    <property type="gene ID" value="LOC115919059"/>
</dbReference>
<dbReference type="KEGG" id="spu:115919059"/>
<feature type="region of interest" description="Disordered" evidence="1">
    <location>
        <begin position="323"/>
        <end position="362"/>
    </location>
</feature>
<keyword evidence="3" id="KW-1185">Reference proteome</keyword>
<dbReference type="OMA" id="PEANDVH"/>
<protein>
    <submittedName>
        <fullName evidence="2">Uncharacterized protein</fullName>
    </submittedName>
</protein>
<feature type="compositionally biased region" description="Basic and acidic residues" evidence="1">
    <location>
        <begin position="269"/>
        <end position="281"/>
    </location>
</feature>
<proteinExistence type="predicted"/>
<feature type="region of interest" description="Disordered" evidence="1">
    <location>
        <begin position="254"/>
        <end position="310"/>
    </location>
</feature>
<evidence type="ECO:0000313" key="3">
    <source>
        <dbReference type="Proteomes" id="UP000007110"/>
    </source>
</evidence>